<gene>
    <name evidence="1" type="ORF">NJ959_30240</name>
</gene>
<name>A0AAE3GXW2_9CYAN</name>
<proteinExistence type="predicted"/>
<reference evidence="1" key="1">
    <citation type="submission" date="2022-06" db="EMBL/GenBank/DDBJ databases">
        <title>New cyanobacteria of genus Symplocastrum in benthos of Lake Baikal.</title>
        <authorList>
            <person name="Sorokovikova E."/>
            <person name="Tikhonova I."/>
            <person name="Krasnopeev A."/>
            <person name="Evseev P."/>
            <person name="Gladkikh A."/>
            <person name="Belykh O."/>
        </authorList>
    </citation>
    <scope>NUCLEOTIDE SEQUENCE</scope>
    <source>
        <strain evidence="1">BBK-W-15</strain>
    </source>
</reference>
<dbReference type="EMBL" id="JAMZMM010000760">
    <property type="protein sequence ID" value="MCP2732716.1"/>
    <property type="molecule type" value="Genomic_DNA"/>
</dbReference>
<dbReference type="Proteomes" id="UP001204953">
    <property type="component" value="Unassembled WGS sequence"/>
</dbReference>
<accession>A0AAE3GXW2</accession>
<protein>
    <submittedName>
        <fullName evidence="1">Ribbon-helix-helix domain-containing protein</fullName>
    </submittedName>
</protein>
<comment type="caution">
    <text evidence="1">The sequence shown here is derived from an EMBL/GenBank/DDBJ whole genome shotgun (WGS) entry which is preliminary data.</text>
</comment>
<dbReference type="RefSeq" id="WP_254015416.1">
    <property type="nucleotide sequence ID" value="NZ_JAMZMM010000760.1"/>
</dbReference>
<evidence type="ECO:0000313" key="2">
    <source>
        <dbReference type="Proteomes" id="UP001204953"/>
    </source>
</evidence>
<evidence type="ECO:0000313" key="1">
    <source>
        <dbReference type="EMBL" id="MCP2732716.1"/>
    </source>
</evidence>
<sequence>MRTIPKIATTDMEVTSIRLERDLKEKLKELSGNQGYQALIRDILWNYVQHKCGDYRPDFSPSEIRASIPATAQQEERCVLTGKFIQPNEPMLLGLTVSGDMVPLSPDSLSSGVRLKLAR</sequence>
<dbReference type="AlphaFoldDB" id="A0AAE3GXW2"/>
<keyword evidence="2" id="KW-1185">Reference proteome</keyword>
<organism evidence="1 2">
    <name type="scientific">Limnofasciculus baicalensis BBK-W-15</name>
    <dbReference type="NCBI Taxonomy" id="2699891"/>
    <lineage>
        <taxon>Bacteria</taxon>
        <taxon>Bacillati</taxon>
        <taxon>Cyanobacteriota</taxon>
        <taxon>Cyanophyceae</taxon>
        <taxon>Coleofasciculales</taxon>
        <taxon>Coleofasciculaceae</taxon>
        <taxon>Limnofasciculus</taxon>
        <taxon>Limnofasciculus baicalensis</taxon>
    </lineage>
</organism>